<evidence type="ECO:0000313" key="2">
    <source>
        <dbReference type="EMBL" id="VEL11314.1"/>
    </source>
</evidence>
<feature type="region of interest" description="Disordered" evidence="1">
    <location>
        <begin position="44"/>
        <end position="72"/>
    </location>
</feature>
<gene>
    <name evidence="2" type="ORF">PXEA_LOCUS4754</name>
</gene>
<accession>A0A448WGN0</accession>
<comment type="caution">
    <text evidence="2">The sequence shown here is derived from an EMBL/GenBank/DDBJ whole genome shotgun (WGS) entry which is preliminary data.</text>
</comment>
<dbReference type="AlphaFoldDB" id="A0A448WGN0"/>
<dbReference type="EMBL" id="CAAALY010011467">
    <property type="protein sequence ID" value="VEL11314.1"/>
    <property type="molecule type" value="Genomic_DNA"/>
</dbReference>
<organism evidence="2 3">
    <name type="scientific">Protopolystoma xenopodis</name>
    <dbReference type="NCBI Taxonomy" id="117903"/>
    <lineage>
        <taxon>Eukaryota</taxon>
        <taxon>Metazoa</taxon>
        <taxon>Spiralia</taxon>
        <taxon>Lophotrochozoa</taxon>
        <taxon>Platyhelminthes</taxon>
        <taxon>Monogenea</taxon>
        <taxon>Polyopisthocotylea</taxon>
        <taxon>Polystomatidea</taxon>
        <taxon>Polystomatidae</taxon>
        <taxon>Protopolystoma</taxon>
    </lineage>
</organism>
<name>A0A448WGN0_9PLAT</name>
<keyword evidence="3" id="KW-1185">Reference proteome</keyword>
<reference evidence="2" key="1">
    <citation type="submission" date="2018-11" db="EMBL/GenBank/DDBJ databases">
        <authorList>
            <consortium name="Pathogen Informatics"/>
        </authorList>
    </citation>
    <scope>NUCLEOTIDE SEQUENCE</scope>
</reference>
<dbReference type="Proteomes" id="UP000784294">
    <property type="component" value="Unassembled WGS sequence"/>
</dbReference>
<sequence length="72" mass="7841">MDFPASSCCAFICPLHDGQTLDLRKFRFRDQPRALLRASVLAQNESETGARGSSEEAIDTIGAPPGVFEEGR</sequence>
<protein>
    <submittedName>
        <fullName evidence="2">Uncharacterized protein</fullName>
    </submittedName>
</protein>
<evidence type="ECO:0000313" key="3">
    <source>
        <dbReference type="Proteomes" id="UP000784294"/>
    </source>
</evidence>
<proteinExistence type="predicted"/>
<evidence type="ECO:0000256" key="1">
    <source>
        <dbReference type="SAM" id="MobiDB-lite"/>
    </source>
</evidence>